<evidence type="ECO:0000313" key="6">
    <source>
        <dbReference type="Proteomes" id="UP000051220"/>
    </source>
</evidence>
<dbReference type="UniPathway" id="UPA00079"/>
<feature type="active site" description="Proton acceptor" evidence="4">
    <location>
        <position position="151"/>
    </location>
</feature>
<feature type="binding site" evidence="4">
    <location>
        <begin position="109"/>
        <end position="110"/>
    </location>
    <ligand>
        <name>substrate</name>
    </ligand>
</feature>
<dbReference type="HAMAP" id="MF_00996">
    <property type="entry name" value="MqnD"/>
    <property type="match status" value="1"/>
</dbReference>
<dbReference type="GO" id="GO:0016830">
    <property type="term" value="F:carbon-carbon lyase activity"/>
    <property type="evidence" value="ECO:0007669"/>
    <property type="project" value="UniProtKB-UniRule"/>
</dbReference>
<keyword evidence="2 4" id="KW-0474">Menaquinone biosynthesis</keyword>
<keyword evidence="3 4" id="KW-0456">Lyase</keyword>
<dbReference type="SUPFAM" id="SSF53850">
    <property type="entry name" value="Periplasmic binding protein-like II"/>
    <property type="match status" value="1"/>
</dbReference>
<protein>
    <recommendedName>
        <fullName evidence="4">1,4-dihydroxy-6-naphtoate synthase</fullName>
        <ecNumber evidence="4">4.1.99.29</ecNumber>
    </recommendedName>
    <alternativeName>
        <fullName evidence="4">Menaquinone biosynthetic enzyme MqnD</fullName>
    </alternativeName>
</protein>
<dbReference type="Pfam" id="PF02621">
    <property type="entry name" value="VitK2_biosynth"/>
    <property type="match status" value="1"/>
</dbReference>
<dbReference type="EMBL" id="LIDN01000032">
    <property type="protein sequence ID" value="KRP34195.1"/>
    <property type="molecule type" value="Genomic_DNA"/>
</dbReference>
<comment type="function">
    <text evidence="4">Catalyzes the conversion of cyclic dehypoxanthine futalosine (cyclic DHFL) into 1,4-dihydroxy-6-naphthoate, a step in the biosynthesis of menaquinone (MK, vitamin K2).</text>
</comment>
<name>A0A0R2XIL1_9BACT</name>
<dbReference type="InterPro" id="IPR003773">
    <property type="entry name" value="Menaquinone_biosynth"/>
</dbReference>
<reference evidence="5 6" key="1">
    <citation type="submission" date="2015-10" db="EMBL/GenBank/DDBJ databases">
        <title>Metagenome-Assembled Genomes uncover a global brackish microbiome.</title>
        <authorList>
            <person name="Hugerth L.W."/>
            <person name="Larsson J."/>
            <person name="Alneberg J."/>
            <person name="Lindh M.V."/>
            <person name="Legrand C."/>
            <person name="Pinhassi J."/>
            <person name="Andersson A.F."/>
        </authorList>
    </citation>
    <scope>NUCLEOTIDE SEQUENCE [LARGE SCALE GENOMIC DNA]</scope>
    <source>
        <strain evidence="5">BACL9 MAG-120924-bin69</strain>
    </source>
</reference>
<comment type="caution">
    <text evidence="4">Lacks conserved residue(s) required for the propagation of feature annotation.</text>
</comment>
<dbReference type="Proteomes" id="UP000051220">
    <property type="component" value="Unassembled WGS sequence"/>
</dbReference>
<accession>A0A0R2XIL1</accession>
<dbReference type="GO" id="GO:0009234">
    <property type="term" value="P:menaquinone biosynthetic process"/>
    <property type="evidence" value="ECO:0007669"/>
    <property type="project" value="UniProtKB-UniRule"/>
</dbReference>
<proteinExistence type="inferred from homology"/>
<comment type="catalytic activity">
    <reaction evidence="4">
        <text>cyclic dehypoxanthinylfutalosinate = 1,4-dihydroxy-6-naphthoate + dihydroxyacetone</text>
        <dbReference type="Rhea" id="RHEA:33087"/>
        <dbReference type="ChEBI" id="CHEBI:16016"/>
        <dbReference type="ChEBI" id="CHEBI:64254"/>
        <dbReference type="ChEBI" id="CHEBI:64270"/>
        <dbReference type="EC" id="4.1.99.29"/>
    </reaction>
</comment>
<dbReference type="PANTHER" id="PTHR37167:SF1">
    <property type="entry name" value="1,4-DIHYDROXY-6-NAPHTOATE SYNTHASE"/>
    <property type="match status" value="1"/>
</dbReference>
<evidence type="ECO:0000256" key="2">
    <source>
        <dbReference type="ARBA" id="ARBA00022428"/>
    </source>
</evidence>
<dbReference type="EC" id="4.1.99.29" evidence="4"/>
<evidence type="ECO:0000256" key="3">
    <source>
        <dbReference type="ARBA" id="ARBA00023239"/>
    </source>
</evidence>
<evidence type="ECO:0000256" key="4">
    <source>
        <dbReference type="HAMAP-Rule" id="MF_00996"/>
    </source>
</evidence>
<sequence>MKLTLGHSPDADDAFMFYAMAKNLVNLRGHEFAHILQDIETLNLRCQAQELDISAVSFHAYTTIADSYALLPCGASFGDGYGPCLVAKRKIDRATMKKVRIGVPGLLTSAYLTLQLYLGLPHGSFQAINLPFDKIQEEILSGRIDAGIIIHEGQLTYSEEGFTLCEDLGVWWAKETHGLPLPLGGNVVRKKLGAEVISCVTETLRESVQYALDHRQAGVRHALPLSRGMDEKRTDQFIGMYVNDLTLDFGERGRAGLKEFFSRAHQSGFVSKIPTLGS</sequence>
<organism evidence="5 6">
    <name type="scientific">Verrucomicrobia subdivision 6 bacterium BACL9 MAG-120924-bin69</name>
    <dbReference type="NCBI Taxonomy" id="1655635"/>
    <lineage>
        <taxon>Bacteria</taxon>
        <taxon>Pseudomonadati</taxon>
        <taxon>Verrucomicrobiota</taxon>
        <taxon>Verrucomicrobiia</taxon>
        <taxon>Verrucomicrobiales</taxon>
        <taxon>Verrucomicrobia subdivision 6</taxon>
    </lineage>
</organism>
<evidence type="ECO:0000256" key="1">
    <source>
        <dbReference type="ARBA" id="ARBA00004863"/>
    </source>
</evidence>
<comment type="similarity">
    <text evidence="4">Belongs to the MqnA/MqnD family. MqnD subfamily.</text>
</comment>
<dbReference type="InterPro" id="IPR030869">
    <property type="entry name" value="MqnD"/>
</dbReference>
<dbReference type="Gene3D" id="3.40.190.10">
    <property type="entry name" value="Periplasmic binding protein-like II"/>
    <property type="match status" value="2"/>
</dbReference>
<dbReference type="CDD" id="cd13636">
    <property type="entry name" value="PBP2_Af1704"/>
    <property type="match status" value="1"/>
</dbReference>
<comment type="pathway">
    <text evidence="1 4">Quinol/quinone metabolism; menaquinone biosynthesis.</text>
</comment>
<evidence type="ECO:0000313" key="5">
    <source>
        <dbReference type="EMBL" id="KRP34195.1"/>
    </source>
</evidence>
<dbReference type="PANTHER" id="PTHR37167">
    <property type="entry name" value="1,4-DIHYDROXY-6-NAPHTOATE SYNTHASE"/>
    <property type="match status" value="1"/>
</dbReference>
<comment type="caution">
    <text evidence="5">The sequence shown here is derived from an EMBL/GenBank/DDBJ whole genome shotgun (WGS) entry which is preliminary data.</text>
</comment>
<gene>
    <name evidence="4" type="primary">mqnD</name>
    <name evidence="5" type="ORF">ABS33_01675</name>
</gene>
<dbReference type="AlphaFoldDB" id="A0A0R2XIL1"/>